<dbReference type="Gene3D" id="2.60.120.260">
    <property type="entry name" value="Galactose-binding domain-like"/>
    <property type="match status" value="4"/>
</dbReference>
<dbReference type="SUPFAM" id="SSF51445">
    <property type="entry name" value="(Trans)glycosidases"/>
    <property type="match status" value="1"/>
</dbReference>
<dbReference type="InterPro" id="IPR026444">
    <property type="entry name" value="Secre_tail"/>
</dbReference>
<dbReference type="PANTHER" id="PTHR34154:SF3">
    <property type="entry name" value="ALKALI-SENSITIVE LINKAGE PROTEIN 1"/>
    <property type="match status" value="1"/>
</dbReference>
<feature type="domain" description="CBM6" evidence="2">
    <location>
        <begin position="1051"/>
        <end position="1176"/>
    </location>
</feature>
<dbReference type="InterPro" id="IPR017853">
    <property type="entry name" value="GH"/>
</dbReference>
<accession>A0ABP8H721</accession>
<evidence type="ECO:0000313" key="3">
    <source>
        <dbReference type="EMBL" id="GAA4335290.1"/>
    </source>
</evidence>
<feature type="chain" id="PRO_5046220642" description="CBM6 domain-containing protein" evidence="1">
    <location>
        <begin position="29"/>
        <end position="1290"/>
    </location>
</feature>
<gene>
    <name evidence="3" type="ORF">GCM10023184_29960</name>
</gene>
<evidence type="ECO:0000313" key="4">
    <source>
        <dbReference type="Proteomes" id="UP001501725"/>
    </source>
</evidence>
<evidence type="ECO:0000259" key="2">
    <source>
        <dbReference type="PROSITE" id="PS51175"/>
    </source>
</evidence>
<dbReference type="Gene3D" id="3.20.20.80">
    <property type="entry name" value="Glycosidases"/>
    <property type="match status" value="1"/>
</dbReference>
<proteinExistence type="predicted"/>
<dbReference type="PANTHER" id="PTHR34154">
    <property type="entry name" value="ALKALI-SENSITIVE LINKAGE PROTEIN 1"/>
    <property type="match status" value="1"/>
</dbReference>
<dbReference type="InterPro" id="IPR053183">
    <property type="entry name" value="ASL1"/>
</dbReference>
<dbReference type="PROSITE" id="PS51175">
    <property type="entry name" value="CBM6"/>
    <property type="match status" value="1"/>
</dbReference>
<dbReference type="EMBL" id="BAABGY010000008">
    <property type="protein sequence ID" value="GAA4335290.1"/>
    <property type="molecule type" value="Genomic_DNA"/>
</dbReference>
<keyword evidence="4" id="KW-1185">Reference proteome</keyword>
<dbReference type="InterPro" id="IPR024655">
    <property type="entry name" value="Asl1_glyco_hydro_catalytic"/>
</dbReference>
<reference evidence="4" key="1">
    <citation type="journal article" date="2019" name="Int. J. Syst. Evol. Microbiol.">
        <title>The Global Catalogue of Microorganisms (GCM) 10K type strain sequencing project: providing services to taxonomists for standard genome sequencing and annotation.</title>
        <authorList>
            <consortium name="The Broad Institute Genomics Platform"/>
            <consortium name="The Broad Institute Genome Sequencing Center for Infectious Disease"/>
            <person name="Wu L."/>
            <person name="Ma J."/>
        </authorList>
    </citation>
    <scope>NUCLEOTIDE SEQUENCE [LARGE SCALE GENOMIC DNA]</scope>
    <source>
        <strain evidence="4">JCM 17919</strain>
    </source>
</reference>
<dbReference type="Pfam" id="PF11790">
    <property type="entry name" value="Glyco_hydro_cc"/>
    <property type="match status" value="1"/>
</dbReference>
<dbReference type="SUPFAM" id="SSF49785">
    <property type="entry name" value="Galactose-binding domain-like"/>
    <property type="match status" value="1"/>
</dbReference>
<organism evidence="3 4">
    <name type="scientific">Flaviaesturariibacter amylovorans</name>
    <dbReference type="NCBI Taxonomy" id="1084520"/>
    <lineage>
        <taxon>Bacteria</taxon>
        <taxon>Pseudomonadati</taxon>
        <taxon>Bacteroidota</taxon>
        <taxon>Chitinophagia</taxon>
        <taxon>Chitinophagales</taxon>
        <taxon>Chitinophagaceae</taxon>
        <taxon>Flaviaestuariibacter</taxon>
    </lineage>
</organism>
<dbReference type="Proteomes" id="UP001501725">
    <property type="component" value="Unassembled WGS sequence"/>
</dbReference>
<dbReference type="InterPro" id="IPR005084">
    <property type="entry name" value="CBM6"/>
</dbReference>
<dbReference type="Pfam" id="PF18962">
    <property type="entry name" value="Por_Secre_tail"/>
    <property type="match status" value="1"/>
</dbReference>
<evidence type="ECO:0000256" key="1">
    <source>
        <dbReference type="SAM" id="SignalP"/>
    </source>
</evidence>
<protein>
    <recommendedName>
        <fullName evidence="2">CBM6 domain-containing protein</fullName>
    </recommendedName>
</protein>
<name>A0ABP8H721_9BACT</name>
<comment type="caution">
    <text evidence="3">The sequence shown here is derived from an EMBL/GenBank/DDBJ whole genome shotgun (WGS) entry which is preliminary data.</text>
</comment>
<feature type="signal peptide" evidence="1">
    <location>
        <begin position="1"/>
        <end position="28"/>
    </location>
</feature>
<dbReference type="NCBIfam" id="TIGR04183">
    <property type="entry name" value="Por_Secre_tail"/>
    <property type="match status" value="1"/>
</dbReference>
<sequence length="1290" mass="139848">MPAICLTRKIFPTILLMILASYALPAFAQTSDEPCDTTSRYLYWTGEENNDFFNEKNWRITHEHPSGGPGRPTCFPGSPLLYQICTVAPDPARDRYPRPNTLNPGAPIRLNLFIDSGSVVANGEVLFACAQKGITLNGARLEVTGGTVSSGVLSLMDESTVHLRQGAMSPSLTLNFLDAASWVYFHQDNPRTLQPLVGNIRVNHGTGTQDSSFRINDYYSTGAVVRPISPSFAAATIFSGAGTQGTPAALSEELIYSGTGIPNGMDNATRSFILKRGYMATLAVNANGTSKSRVYIASEQDLTVNTLDVALAGNVSFIRVLPWNWSTKKGTGGRINNLNAGWLYNWNNNSTSTPNFEYVPMAWGASGAFPGSIRNMIAKKKSTHLLGFNESDNCNDQSGQYNNLCEPSVAVAYFENLMGTGLRLGSPAPREEGPTGWLKEFNRIAKEKDVRFDFVAVHWYDWGSNPQSNVNATPQQIFIRFKSYLQNVYNQYKLPIWITEFNANDYRPNATQEGFLALALPYLESLPYVERYAYFQPLSDNADYFVNGVITNIGQVYAQASSPSMPNATYVCPNNLDGLDQPYTAPVLNTKAFEAECGQYIGNQWKVLSINAASNELYLRGDNSQAGVTPLARRVHYEFELTEAGTYRVYLRSSSVGTGTVRIGMDGKTMELITPLSSSTFIWHQIPRYYDLGPGLHRLTIEFPNTNFQLDQVAISNGSENLDALKQDSGYCQPSSVTYGIDSTKHAGFYEAEVAAYGSSWSGGTSPNAGGGAYLSSQGSGQQPPAGTNEVISFSVSVPTTAEYDIWAKIQARGNGESSLWISVDDQPFRKWNRLGNPGFEWYWKKFYFSYGSEDRALTYFLAAGTHTVKIAMGSGIVAVDRIAVATTGVLPETTDPNVLVLNDQLEFEAETATFLGSVTAVNCVNSSNGQQVNLFTAASNGVRFDRIVASNAGTYVLRVSYMSKDSRSFKVVVNGATLTRQIATSSGNWCYVDAGNPTRGFPGVYEVVVNLNRGLNNIDIKPWGATISGSLPNAPFIDKIKLVKAPLANVNLEAEHNELVGGSTIVGCAAASNLGLVNLGASSANGVRYKNLVSEEERTYDVDISYIARFARNLRVSVNGGPFVVHPLAPSGNLCAEGGTPAVKTIPLTLVQGTNTIELRTSGADGIYLDKIVIKEQAPVTTQPAPAAAALARSVVETKPAGTEAEAVVVYPNPATAGSPCTIVLNGLSRNPGAVLVHLTDMNGRTLLTQRFSEGNRVELRLTSGLGKGLYLVNIQQGQERTIRKVIIQ</sequence>
<keyword evidence="1" id="KW-0732">Signal</keyword>
<dbReference type="InterPro" id="IPR008979">
    <property type="entry name" value="Galactose-bd-like_sf"/>
</dbReference>